<protein>
    <recommendedName>
        <fullName evidence="3">Tetratricopeptide repeat protein</fullName>
    </recommendedName>
</protein>
<reference evidence="1 2" key="1">
    <citation type="submission" date="2018-11" db="EMBL/GenBank/DDBJ databases">
        <title>Genomic Encyclopedia of Type Strains, Phase IV (KMG-IV): sequencing the most valuable type-strain genomes for metagenomic binning, comparative biology and taxonomic classification.</title>
        <authorList>
            <person name="Goeker M."/>
        </authorList>
    </citation>
    <scope>NUCLEOTIDE SEQUENCE [LARGE SCALE GENOMIC DNA]</scope>
    <source>
        <strain evidence="1 2">DSM 5900</strain>
    </source>
</reference>
<dbReference type="RefSeq" id="WP_123688711.1">
    <property type="nucleotide sequence ID" value="NZ_AP019700.1"/>
</dbReference>
<dbReference type="Gene3D" id="3.40.50.150">
    <property type="entry name" value="Vaccinia Virus protein VP39"/>
    <property type="match status" value="1"/>
</dbReference>
<proteinExistence type="predicted"/>
<dbReference type="AlphaFoldDB" id="A0A3N1MFA5"/>
<evidence type="ECO:0008006" key="3">
    <source>
        <dbReference type="Google" id="ProtNLM"/>
    </source>
</evidence>
<organism evidence="1 2">
    <name type="scientific">Stella humosa</name>
    <dbReference type="NCBI Taxonomy" id="94"/>
    <lineage>
        <taxon>Bacteria</taxon>
        <taxon>Pseudomonadati</taxon>
        <taxon>Pseudomonadota</taxon>
        <taxon>Alphaproteobacteria</taxon>
        <taxon>Rhodospirillales</taxon>
        <taxon>Stellaceae</taxon>
        <taxon>Stella</taxon>
    </lineage>
</organism>
<evidence type="ECO:0000313" key="2">
    <source>
        <dbReference type="Proteomes" id="UP000278222"/>
    </source>
</evidence>
<dbReference type="InterPro" id="IPR029063">
    <property type="entry name" value="SAM-dependent_MTases_sf"/>
</dbReference>
<accession>A0A3N1MFA5</accession>
<dbReference type="SUPFAM" id="SSF53335">
    <property type="entry name" value="S-adenosyl-L-methionine-dependent methyltransferases"/>
    <property type="match status" value="1"/>
</dbReference>
<dbReference type="OrthoDB" id="7445868at2"/>
<dbReference type="InterPro" id="IPR011990">
    <property type="entry name" value="TPR-like_helical_dom_sf"/>
</dbReference>
<name>A0A3N1MFA5_9PROT</name>
<comment type="caution">
    <text evidence="1">The sequence shown here is derived from an EMBL/GenBank/DDBJ whole genome shotgun (WGS) entry which is preliminary data.</text>
</comment>
<evidence type="ECO:0000313" key="1">
    <source>
        <dbReference type="EMBL" id="ROQ02009.1"/>
    </source>
</evidence>
<dbReference type="Proteomes" id="UP000278222">
    <property type="component" value="Unassembled WGS sequence"/>
</dbReference>
<dbReference type="EMBL" id="RJKX01000011">
    <property type="protein sequence ID" value="ROQ02009.1"/>
    <property type="molecule type" value="Genomic_DNA"/>
</dbReference>
<dbReference type="SUPFAM" id="SSF48452">
    <property type="entry name" value="TPR-like"/>
    <property type="match status" value="1"/>
</dbReference>
<sequence>MSGLDLVLERPKSWSSPAEAAAVGLAMRKAGDLVGAATVFVAAAEQFPDHADPFHHPFFAKEAFRTMLLQGRRAEALTLREAWEKRTGKRAVWSPILLARHLVQYGTREQAVAAWRAALEVEPRHPEGLAYVAANADIPPPPPAADLVPRMSPAERDLLLATSRSRPRIVEFGCGGSTLALARNGAERIDSVESDRGWVDKLAGVPEMAHLIQTGRVGLHHADIGPVGEWGTPTDTTGIRRWPDYSSAVWSRPEARLASLVLVDGRFRVACALGASLLAQEDCLIAFHDFADRPNYHVVLEFLEPVAVAETLSVFARKPGVETGNLLRAYLKHAFLPG</sequence>
<gene>
    <name evidence="1" type="ORF">EDC65_1196</name>
</gene>
<keyword evidence="2" id="KW-1185">Reference proteome</keyword>